<comment type="caution">
    <text evidence="3">The sequence shown here is derived from an EMBL/GenBank/DDBJ whole genome shotgun (WGS) entry which is preliminary data.</text>
</comment>
<sequence length="154" mass="16542">MPIRRPATGQDRNRAWSRLRQRLTDSGGDRGASPIELAILVPAILVLLFASIQVAAIFLARSAALAAAQQAVTAQRMLDAEPGAGQERAAQFLAQPSGEWLVDAVIEPPVITYDDGDPAGVEFTVRGRALSLVPWLDLTVVETAHGTVERFTDE</sequence>
<dbReference type="EMBL" id="JBCGDC010000002">
    <property type="protein sequence ID" value="MFB6391753.1"/>
    <property type="molecule type" value="Genomic_DNA"/>
</dbReference>
<dbReference type="Proteomes" id="UP001582793">
    <property type="component" value="Unassembled WGS sequence"/>
</dbReference>
<dbReference type="InterPro" id="IPR012495">
    <property type="entry name" value="TadE-like_dom"/>
</dbReference>
<accession>A0ABV5CID6</accession>
<keyword evidence="1" id="KW-1133">Transmembrane helix</keyword>
<feature type="domain" description="TadE-like" evidence="2">
    <location>
        <begin position="31"/>
        <end position="72"/>
    </location>
</feature>
<keyword evidence="4" id="KW-1185">Reference proteome</keyword>
<dbReference type="Pfam" id="PF07811">
    <property type="entry name" value="TadE"/>
    <property type="match status" value="1"/>
</dbReference>
<gene>
    <name evidence="3" type="ORF">AAFH96_01370</name>
</gene>
<feature type="transmembrane region" description="Helical" evidence="1">
    <location>
        <begin position="37"/>
        <end position="60"/>
    </location>
</feature>
<keyword evidence="1" id="KW-0812">Transmembrane</keyword>
<evidence type="ECO:0000256" key="1">
    <source>
        <dbReference type="SAM" id="Phobius"/>
    </source>
</evidence>
<organism evidence="3 4">
    <name type="scientific">Polymorphospora lycopeni</name>
    <dbReference type="NCBI Taxonomy" id="3140240"/>
    <lineage>
        <taxon>Bacteria</taxon>
        <taxon>Bacillati</taxon>
        <taxon>Actinomycetota</taxon>
        <taxon>Actinomycetes</taxon>
        <taxon>Micromonosporales</taxon>
        <taxon>Micromonosporaceae</taxon>
        <taxon>Polymorphospora</taxon>
    </lineage>
</organism>
<name>A0ABV5CID6_9ACTN</name>
<evidence type="ECO:0000259" key="2">
    <source>
        <dbReference type="Pfam" id="PF07811"/>
    </source>
</evidence>
<reference evidence="3 4" key="1">
    <citation type="submission" date="2024-04" db="EMBL/GenBank/DDBJ databases">
        <title>Polymorphospora sp. isolated from Baiyangdian Lake in Xiong'an New Area.</title>
        <authorList>
            <person name="Zhang X."/>
            <person name="Liu J."/>
        </authorList>
    </citation>
    <scope>NUCLEOTIDE SEQUENCE [LARGE SCALE GENOMIC DNA]</scope>
    <source>
        <strain evidence="3 4">2-325</strain>
    </source>
</reference>
<dbReference type="RefSeq" id="WP_375732703.1">
    <property type="nucleotide sequence ID" value="NZ_JBCGDC010000002.1"/>
</dbReference>
<proteinExistence type="predicted"/>
<evidence type="ECO:0000313" key="4">
    <source>
        <dbReference type="Proteomes" id="UP001582793"/>
    </source>
</evidence>
<evidence type="ECO:0000313" key="3">
    <source>
        <dbReference type="EMBL" id="MFB6391753.1"/>
    </source>
</evidence>
<protein>
    <submittedName>
        <fullName evidence="3">TadE/TadG family type IV pilus assembly protein</fullName>
    </submittedName>
</protein>
<keyword evidence="1" id="KW-0472">Membrane</keyword>